<evidence type="ECO:0000313" key="3">
    <source>
        <dbReference type="Proteomes" id="UP000198525"/>
    </source>
</evidence>
<sequence>MTRDPLSSGVEAGNAILLGYQQRWVADTSPVKLIEKSRRIGLSYAEAADDVLYAASEDGANVYYISYNKEMTQGFIQDCAGWAKAYQMAASQIDESVIEVDDRQVLTYTIKFDSGNVIQAFTSNPRNLRSKGRPGERLVIDEAAFVDDIQELLKAAMAMTIWGGQIRIISTHNGEDNPFNELINDVRAGRYDYSLHHVDFDEALADGLYRRICQVTGQAWSREGEAQWRQQMINRYKPNHDEELFCIPAQGGGAYLTRTLIEACMAPAPVLRFDGTKAFNALPEPARAAEMEDWIRDNLTPLLRQLNPRRRHALGQDFARSGDLSVIAPMEIGETLHRTVPFLMEMHNVPFKQQEQVLFAIGNSLPRLSGVAIDSRGNGAYIGETAHDEWGGIVDQVQATENWYRERMPRYKARFEDATITLPLDDDLVEDHRAFQLVRGVARLPEGKTSGQRHGDGAMACVLADHAADLDVTEIDFIRVPQGATGAFDPDDDDELTTDWGSGAW</sequence>
<dbReference type="Pfam" id="PF03237">
    <property type="entry name" value="Terminase_6N"/>
    <property type="match status" value="1"/>
</dbReference>
<organism evidence="2 3">
    <name type="scientific">Billgrantia gudaonensis</name>
    <dbReference type="NCBI Taxonomy" id="376427"/>
    <lineage>
        <taxon>Bacteria</taxon>
        <taxon>Pseudomonadati</taxon>
        <taxon>Pseudomonadota</taxon>
        <taxon>Gammaproteobacteria</taxon>
        <taxon>Oceanospirillales</taxon>
        <taxon>Halomonadaceae</taxon>
        <taxon>Billgrantia</taxon>
    </lineage>
</organism>
<evidence type="ECO:0000313" key="2">
    <source>
        <dbReference type="EMBL" id="SDK31592.1"/>
    </source>
</evidence>
<evidence type="ECO:0000256" key="1">
    <source>
        <dbReference type="SAM" id="MobiDB-lite"/>
    </source>
</evidence>
<reference evidence="2 3" key="1">
    <citation type="submission" date="2016-10" db="EMBL/GenBank/DDBJ databases">
        <authorList>
            <person name="de Groot N.N."/>
        </authorList>
    </citation>
    <scope>NUCLEOTIDE SEQUENCE [LARGE SCALE GENOMIC DNA]</scope>
    <source>
        <strain evidence="2 3">CGMCC 1.6133</strain>
    </source>
</reference>
<dbReference type="STRING" id="376427.SAMN04487954_114110"/>
<dbReference type="Proteomes" id="UP000198525">
    <property type="component" value="Unassembled WGS sequence"/>
</dbReference>
<proteinExistence type="predicted"/>
<dbReference type="OrthoDB" id="5827905at2"/>
<dbReference type="AlphaFoldDB" id="A0A1G9AWE0"/>
<dbReference type="RefSeq" id="WP_089687973.1">
    <property type="nucleotide sequence ID" value="NZ_FNES01000014.1"/>
</dbReference>
<dbReference type="InterPro" id="IPR012036">
    <property type="entry name" value="Phage_Mu_Gp28"/>
</dbReference>
<feature type="region of interest" description="Disordered" evidence="1">
    <location>
        <begin position="483"/>
        <end position="505"/>
    </location>
</feature>
<dbReference type="InterPro" id="IPR027417">
    <property type="entry name" value="P-loop_NTPase"/>
</dbReference>
<accession>A0A1G9AWE0</accession>
<name>A0A1G9AWE0_9GAMM</name>
<dbReference type="Gene3D" id="3.40.50.300">
    <property type="entry name" value="P-loop containing nucleotide triphosphate hydrolases"/>
    <property type="match status" value="1"/>
</dbReference>
<keyword evidence="3" id="KW-1185">Reference proteome</keyword>
<protein>
    <submittedName>
        <fullName evidence="2">Mu-like prophage FluMu protein gp28</fullName>
    </submittedName>
</protein>
<dbReference type="PIRSF" id="PIRSF007056">
    <property type="entry name" value="UCP007056"/>
    <property type="match status" value="1"/>
</dbReference>
<dbReference type="EMBL" id="FNES01000014">
    <property type="protein sequence ID" value="SDK31592.1"/>
    <property type="molecule type" value="Genomic_DNA"/>
</dbReference>
<gene>
    <name evidence="2" type="ORF">SAMN04487954_114110</name>
</gene>
<dbReference type="Gene3D" id="3.30.420.240">
    <property type="match status" value="1"/>
</dbReference>